<evidence type="ECO:0000313" key="2">
    <source>
        <dbReference type="EMBL" id="ABU57224.1"/>
    </source>
</evidence>
<organism evidence="2 3">
    <name type="scientific">Roseiflexus castenholzii (strain DSM 13941 / HLO8)</name>
    <dbReference type="NCBI Taxonomy" id="383372"/>
    <lineage>
        <taxon>Bacteria</taxon>
        <taxon>Bacillati</taxon>
        <taxon>Chloroflexota</taxon>
        <taxon>Chloroflexia</taxon>
        <taxon>Chloroflexales</taxon>
        <taxon>Roseiflexineae</taxon>
        <taxon>Roseiflexaceae</taxon>
        <taxon>Roseiflexus</taxon>
    </lineage>
</organism>
<dbReference type="STRING" id="383372.Rcas_1125"/>
<feature type="transmembrane region" description="Helical" evidence="1">
    <location>
        <begin position="153"/>
        <end position="170"/>
    </location>
</feature>
<gene>
    <name evidence="2" type="ordered locus">Rcas_1125</name>
</gene>
<dbReference type="HOGENOM" id="CLU_033063_0_0_0"/>
<feature type="transmembrane region" description="Helical" evidence="1">
    <location>
        <begin position="302"/>
        <end position="326"/>
    </location>
</feature>
<dbReference type="AlphaFoldDB" id="A7NIC4"/>
<dbReference type="OrthoDB" id="9786218at2"/>
<accession>A7NIC4</accession>
<dbReference type="Proteomes" id="UP000000263">
    <property type="component" value="Chromosome"/>
</dbReference>
<evidence type="ECO:0000256" key="1">
    <source>
        <dbReference type="SAM" id="Phobius"/>
    </source>
</evidence>
<feature type="transmembrane region" description="Helical" evidence="1">
    <location>
        <begin position="177"/>
        <end position="205"/>
    </location>
</feature>
<sequence>MPSTSALESVSERQTRLRPTLDQVYLVAALMLIALRPLLTPIPPHDFWWHMATGRVILESGTIPQVDLFSYTRAGEPFFNQGWLAQLLMALLHQIGGLPLIIVVQALVLTLAYGLLLRLCILRTNRVRMGAAILLLATLPLSFDNWTVRPQTYVFPLFAGFLTVLTEYRLGMTRRLWLLPILMALWVNMHGSFVLGFALIGIVFIGEAIRRWREQGVLGKTLDPSLVVWGAATALATLLNPRVAEVLGYVTNLLGSSQVTDLVTEWSPPTIRDINGAIFFLFVIVTALVMIYARSRPDLTDLLLFGAFLWLALGATRNIVWLGFVATPLLATQAATLLPPPSPRRFQGVPTMNAALIGLLAILLLIGSPWIKPALLPPDVGALLAKGTPVEATQALQALPQRPQRLFHAMSYGSYLIWAAPEQKVFIDPRIELYPYDQWRDYILLGQGADVEALLAKYAIDGMMLSIEEQQPLLEYARARPDQWREVYADDETVVLVTRNVQR</sequence>
<evidence type="ECO:0008006" key="4">
    <source>
        <dbReference type="Google" id="ProtNLM"/>
    </source>
</evidence>
<feature type="transmembrane region" description="Helical" evidence="1">
    <location>
        <begin position="346"/>
        <end position="366"/>
    </location>
</feature>
<keyword evidence="1" id="KW-0472">Membrane</keyword>
<keyword evidence="1" id="KW-0812">Transmembrane</keyword>
<keyword evidence="1" id="KW-1133">Transmembrane helix</keyword>
<protein>
    <recommendedName>
        <fullName evidence="4">Glycosyltransferase RgtA/B/C/D-like domain-containing protein</fullName>
    </recommendedName>
</protein>
<feature type="transmembrane region" description="Helical" evidence="1">
    <location>
        <begin position="97"/>
        <end position="117"/>
    </location>
</feature>
<dbReference type="RefSeq" id="WP_012119654.1">
    <property type="nucleotide sequence ID" value="NC_009767.1"/>
</dbReference>
<dbReference type="EMBL" id="CP000804">
    <property type="protein sequence ID" value="ABU57224.1"/>
    <property type="molecule type" value="Genomic_DNA"/>
</dbReference>
<feature type="transmembrane region" description="Helical" evidence="1">
    <location>
        <begin position="21"/>
        <end position="39"/>
    </location>
</feature>
<keyword evidence="3" id="KW-1185">Reference proteome</keyword>
<name>A7NIC4_ROSCS</name>
<reference evidence="2 3" key="1">
    <citation type="submission" date="2007-08" db="EMBL/GenBank/DDBJ databases">
        <title>Complete sequence of Roseiflexus castenholzii DSM 13941.</title>
        <authorList>
            <consortium name="US DOE Joint Genome Institute"/>
            <person name="Copeland A."/>
            <person name="Lucas S."/>
            <person name="Lapidus A."/>
            <person name="Barry K."/>
            <person name="Glavina del Rio T."/>
            <person name="Dalin E."/>
            <person name="Tice H."/>
            <person name="Pitluck S."/>
            <person name="Thompson L.S."/>
            <person name="Brettin T."/>
            <person name="Bruce D."/>
            <person name="Detter J.C."/>
            <person name="Han C."/>
            <person name="Tapia R."/>
            <person name="Schmutz J."/>
            <person name="Larimer F."/>
            <person name="Land M."/>
            <person name="Hauser L."/>
            <person name="Kyrpides N."/>
            <person name="Mikhailova N."/>
            <person name="Bryant D.A."/>
            <person name="Hanada S."/>
            <person name="Tsukatani Y."/>
            <person name="Richardson P."/>
        </authorList>
    </citation>
    <scope>NUCLEOTIDE SEQUENCE [LARGE SCALE GENOMIC DNA]</scope>
    <source>
        <strain evidence="3">DSM 13941 / HLO8</strain>
    </source>
</reference>
<dbReference type="KEGG" id="rca:Rcas_1125"/>
<evidence type="ECO:0000313" key="3">
    <source>
        <dbReference type="Proteomes" id="UP000000263"/>
    </source>
</evidence>
<dbReference type="eggNOG" id="COG1287">
    <property type="taxonomic scope" value="Bacteria"/>
</dbReference>
<feature type="transmembrane region" description="Helical" evidence="1">
    <location>
        <begin position="274"/>
        <end position="293"/>
    </location>
</feature>
<proteinExistence type="predicted"/>